<keyword evidence="4" id="KW-1185">Reference proteome</keyword>
<dbReference type="SUPFAM" id="SSF109604">
    <property type="entry name" value="HD-domain/PDEase-like"/>
    <property type="match status" value="1"/>
</dbReference>
<organism evidence="3 4">
    <name type="scientific">Fusibacter ferrireducens</name>
    <dbReference type="NCBI Taxonomy" id="2785058"/>
    <lineage>
        <taxon>Bacteria</taxon>
        <taxon>Bacillati</taxon>
        <taxon>Bacillota</taxon>
        <taxon>Clostridia</taxon>
        <taxon>Eubacteriales</taxon>
        <taxon>Eubacteriales Family XII. Incertae Sedis</taxon>
        <taxon>Fusibacter</taxon>
    </lineage>
</organism>
<dbReference type="Pfam" id="PF01966">
    <property type="entry name" value="HD"/>
    <property type="match status" value="1"/>
</dbReference>
<dbReference type="RefSeq" id="WP_194702291.1">
    <property type="nucleotide sequence ID" value="NZ_JADKNH010000007.1"/>
</dbReference>
<keyword evidence="3" id="KW-0808">Transferase</keyword>
<dbReference type="GO" id="GO:0016740">
    <property type="term" value="F:transferase activity"/>
    <property type="evidence" value="ECO:0007669"/>
    <property type="project" value="UniProtKB-KW"/>
</dbReference>
<feature type="domain" description="MobA-like NTP transferase" evidence="2">
    <location>
        <begin position="8"/>
        <end position="165"/>
    </location>
</feature>
<sequence length="388" mass="44332">MSVEKISALILAAGQSSRMGALKPKLEIEHKAAILWVIEAFQKAGVKDIRVIVGYHSNEVRQILVHKHVQIVENMAPERGMFSSVKVGVASLESNVEGFFLIPADIPMIRHQTIEKILKAHKANPDKIIFPSFLGQRGHPPFIHRNCFKTILESDENMNLRRVLDIFKANWIELPCADNGILMDMDTPADYEKILTYSAMRSIPNLDECQALLNLFQVSSRVRRHSQAVSVLACRIARDLNDKEGPFISEQILKKAGLLHDVGRGQPNHAFLGAKMISEEGFYGLEEIISCHMDIELPPNGLKITEKELLYLSDKLTEEDQYISLETRFENTRKKYPKVDGNIIFLRFYNAKRIKDKIESILMIENLYDFFHEKSLEVINNECKKNLF</sequence>
<dbReference type="InterPro" id="IPR006674">
    <property type="entry name" value="HD_domain"/>
</dbReference>
<dbReference type="CDD" id="cd04182">
    <property type="entry name" value="GT_2_like_f"/>
    <property type="match status" value="1"/>
</dbReference>
<dbReference type="Gene3D" id="3.90.550.10">
    <property type="entry name" value="Spore Coat Polysaccharide Biosynthesis Protein SpsA, Chain A"/>
    <property type="match status" value="1"/>
</dbReference>
<protein>
    <submittedName>
        <fullName evidence="3">NTP transferase domain-containing protein</fullName>
    </submittedName>
</protein>
<dbReference type="Proteomes" id="UP000614200">
    <property type="component" value="Unassembled WGS sequence"/>
</dbReference>
<dbReference type="SUPFAM" id="SSF53448">
    <property type="entry name" value="Nucleotide-diphospho-sugar transferases"/>
    <property type="match status" value="1"/>
</dbReference>
<accession>A0ABR9ZUA6</accession>
<comment type="caution">
    <text evidence="3">The sequence shown here is derived from an EMBL/GenBank/DDBJ whole genome shotgun (WGS) entry which is preliminary data.</text>
</comment>
<dbReference type="Pfam" id="PF12804">
    <property type="entry name" value="NTP_transf_3"/>
    <property type="match status" value="1"/>
</dbReference>
<dbReference type="PANTHER" id="PTHR43777:SF1">
    <property type="entry name" value="MOLYBDENUM COFACTOR CYTIDYLYLTRANSFERASE"/>
    <property type="match status" value="1"/>
</dbReference>
<gene>
    <name evidence="3" type="ORF">ISU02_13140</name>
</gene>
<evidence type="ECO:0000313" key="4">
    <source>
        <dbReference type="Proteomes" id="UP000614200"/>
    </source>
</evidence>
<dbReference type="InterPro" id="IPR003607">
    <property type="entry name" value="HD/PDEase_dom"/>
</dbReference>
<dbReference type="InterPro" id="IPR025877">
    <property type="entry name" value="MobA-like_NTP_Trfase"/>
</dbReference>
<dbReference type="InterPro" id="IPR054703">
    <property type="entry name" value="Mop-rel"/>
</dbReference>
<dbReference type="EMBL" id="JADKNH010000007">
    <property type="protein sequence ID" value="MBF4694059.1"/>
    <property type="molecule type" value="Genomic_DNA"/>
</dbReference>
<dbReference type="Gene3D" id="1.10.3210.10">
    <property type="entry name" value="Hypothetical protein af1432"/>
    <property type="match status" value="1"/>
</dbReference>
<feature type="domain" description="HD" evidence="1">
    <location>
        <begin position="224"/>
        <end position="316"/>
    </location>
</feature>
<evidence type="ECO:0000259" key="2">
    <source>
        <dbReference type="Pfam" id="PF12804"/>
    </source>
</evidence>
<proteinExistence type="predicted"/>
<name>A0ABR9ZUA6_9FIRM</name>
<dbReference type="NCBIfam" id="NF045665">
    <property type="entry name" value="NTPtran_DVU1551"/>
    <property type="match status" value="1"/>
</dbReference>
<evidence type="ECO:0000259" key="1">
    <source>
        <dbReference type="Pfam" id="PF01966"/>
    </source>
</evidence>
<dbReference type="PANTHER" id="PTHR43777">
    <property type="entry name" value="MOLYBDENUM COFACTOR CYTIDYLYLTRANSFERASE"/>
    <property type="match status" value="1"/>
</dbReference>
<evidence type="ECO:0000313" key="3">
    <source>
        <dbReference type="EMBL" id="MBF4694059.1"/>
    </source>
</evidence>
<reference evidence="3 4" key="1">
    <citation type="submission" date="2020-11" db="EMBL/GenBank/DDBJ databases">
        <title>Fusibacter basophilias sp. nov.</title>
        <authorList>
            <person name="Qiu D."/>
        </authorList>
    </citation>
    <scope>NUCLEOTIDE SEQUENCE [LARGE SCALE GENOMIC DNA]</scope>
    <source>
        <strain evidence="3 4">Q10-2</strain>
    </source>
</reference>
<dbReference type="CDD" id="cd00077">
    <property type="entry name" value="HDc"/>
    <property type="match status" value="1"/>
</dbReference>
<dbReference type="InterPro" id="IPR029044">
    <property type="entry name" value="Nucleotide-diphossugar_trans"/>
</dbReference>